<dbReference type="PANTHER" id="PTHR34819">
    <property type="entry name" value="LARGE CYSTEINE-RICH PERIPLASMIC PROTEIN OMCB"/>
    <property type="match status" value="1"/>
</dbReference>
<dbReference type="Pfam" id="PF13585">
    <property type="entry name" value="CHU_C"/>
    <property type="match status" value="1"/>
</dbReference>
<dbReference type="PANTHER" id="PTHR34819:SF3">
    <property type="entry name" value="CELL SURFACE PROTEIN"/>
    <property type="match status" value="1"/>
</dbReference>
<dbReference type="InterPro" id="IPR049804">
    <property type="entry name" value="Choice_anch_L"/>
</dbReference>
<organism evidence="2 3">
    <name type="scientific">Flavobacterium akiainvivens</name>
    <dbReference type="NCBI Taxonomy" id="1202724"/>
    <lineage>
        <taxon>Bacteria</taxon>
        <taxon>Pseudomonadati</taxon>
        <taxon>Bacteroidota</taxon>
        <taxon>Flavobacteriia</taxon>
        <taxon>Flavobacteriales</taxon>
        <taxon>Flavobacteriaceae</taxon>
        <taxon>Flavobacterium</taxon>
    </lineage>
</organism>
<evidence type="ECO:0000313" key="3">
    <source>
        <dbReference type="Proteomes" id="UP000037755"/>
    </source>
</evidence>
<dbReference type="InterPro" id="IPR047589">
    <property type="entry name" value="DUF11_rpt"/>
</dbReference>
<accession>A0A0M8MB58</accession>
<name>A0A0M8MB58_9FLAO</name>
<proteinExistence type="predicted"/>
<feature type="domain" description="DUF11" evidence="1">
    <location>
        <begin position="369"/>
        <end position="488"/>
    </location>
</feature>
<dbReference type="NCBIfam" id="TIGR01451">
    <property type="entry name" value="B_ant_repeat"/>
    <property type="match status" value="5"/>
</dbReference>
<keyword evidence="3" id="KW-1185">Reference proteome</keyword>
<evidence type="ECO:0000313" key="2">
    <source>
        <dbReference type="EMBL" id="KOS07443.1"/>
    </source>
</evidence>
<dbReference type="NCBIfam" id="NF038133">
    <property type="entry name" value="choice_anch_L"/>
    <property type="match status" value="1"/>
</dbReference>
<dbReference type="InterPro" id="IPR013783">
    <property type="entry name" value="Ig-like_fold"/>
</dbReference>
<feature type="domain" description="DUF11" evidence="1">
    <location>
        <begin position="124"/>
        <end position="231"/>
    </location>
</feature>
<dbReference type="InterPro" id="IPR001434">
    <property type="entry name" value="OmcB-like_DUF11"/>
</dbReference>
<feature type="domain" description="DUF11" evidence="1">
    <location>
        <begin position="247"/>
        <end position="354"/>
    </location>
</feature>
<dbReference type="Gene3D" id="2.60.40.10">
    <property type="entry name" value="Immunoglobulins"/>
    <property type="match status" value="1"/>
</dbReference>
<evidence type="ECO:0000259" key="1">
    <source>
        <dbReference type="Pfam" id="PF01345"/>
    </source>
</evidence>
<sequence length="2753" mass="294237">MLLGTVSTVFAQSNITVFSSNPEMVYEDGETMSFTIIITNNGPDAASNVQTYFPIPSGITIPPGVTKFWWTGSNGTSGTNSQLSNTVPSLAVNQTITYTINVKIPNGYTQEIPPPVVTWRTQSDIEIINTDNQATYTPGSTVQYTVTVINHGPEATTTGVQVSNAIPAGVTNYEWTDLDGSTYNFAMIANTGILAVGQEVTYAISFDVPETFTGNLTNAVTYIANVTDPTPACTQCSDTDVPATGADIQIVTTDGNLTYTAGEDSVYTVTVTNNGPQAATNVNVSVPLPAGITDFTWTGSNTTSGTGALSDVIATLANGASVTYTITVGVPAGHTGALTLTASSTSTPADPDPSCTQCSDTDYDVTSADLAITKSLESGATYTAGNNAVYTITVTNEGPSAAQNVVVADLVPVGLSATGAYWVSSNGGFGTGNLNNTIDLLLADETVTYTFTIPVSSGFDQETDIVNTATVTSDTPDPVATNNTATHTATPNPQANLVTVKTNYQSSYIVETTTTYTITVSNPGPSDAYNVVVNDPKPYHIQIMTWAGNGTGGSGSLNNVIPVIPAGESVTYTVNLFIPVDYASFVGSLTNTVTVTSTTPDPVPGCTTCTDTDTPAGNFVTTSTDQYTIPELIEDVLIDVNCVGIDNVTWSTGSNFGSFNGIAYFNRNNAAFPIQEGVVLTCGNAVPSQDVPGVDGPNTTLLVNGVANGWPGDTELLAYAPGENRDATWIKFNFTPVSDSFSFNYLFASEEYDNCNFQCNYSDVFAFILTDLENPTDVQNLAVLPTTPPVNVLVTTVHPATPCGCAAANVDFFGQYNLGTDAATAPINFNGQTAVLTAVGTVVPNNQYSIKLVIANGNDNSHNSAVFIEAGSFDIGQPQLPGDITLENQALLLCHGETHELAASIGNPDMLVKWKKDGEWIMEEDGITFVQNDTITVSQPGTYTVMGYFESSPDCFLEDDIIIDYYPEILAAEPENLYACDDDPTVDDETWNLNDNTPIILAPFVEPENYQVFYYTNMADIENGEPGIWPETNFNPPGNAECYTMYAMIQDMQTLCYIVKEFQICKNPEPVAGQPEDVPVCDEDNDGVAIFDLTTQESIIFNGFDPDIYGVSYYTTAAGAADIENNTDQITEPTAFQSAGQTIYVRLENMFAPCFDVVEFDIIVTPLPVIAEVEDVEACDVYQLPELTTGNYFSQPGGIGAITNTNLTTSQTVYIYAIEGIAPNTCSAETSFDVTIYTSPVVDTPANIAVCDSYVLPTLNAGQYYTGPGGTGDVVSATTEITTTTTLYIYAESGNNDDVVCSDEHTFTITVNYAPVVGTASPIEVCDDNNDGYGIFNITPAGAEIIGNQTGLEVTYHNTIEDAEAGENDVTGLTNYVNTTVDFPDDAENPHVYVRVVTAGTTTNCATVVEVDLIVHPRPEIPSLTPYILCDDNNSPDGVEIFDLTTKNGEATSDPDAEVTWYATEGDAIAGTSPLADATAHESATGEVWVRVENGFGCSDVAVLQLVVNPLPVIAQNMDPFYACEETPGVGLFDFDEIDPVITQGAAGYSVAYYATMEDAVAGADDNYLVSPYASPNATIYARVEDVATGCTIISPVTLEVLPAPIAPELAALEECDPNNDGFAVFNLSSTIAFIESALGGTVTVTVHETPEDADFGTNALTAGQIVAYQSVMTNLYLRVESSQTACFDVATLELIVHPAPEATTPDGPYALCDNGTNDTDGIGVFNIAQYNAEVLGTLDPTQYTVTYHSTQVAADAGFPVIATPGSYNSPSATVYIRVTNNATGCYDVVELELIVNPLPVVTQPLPYSLCDVNNPGDAREEFDLTSRIDEITGGAFGVDVTFHDTYAQAVAGTPFITTPDAYTNVEPGVETVFVRVTDAETGCFRIVLLDIRVEPLPVLVVPTAAETTECDTDGDGYATFDLEALVEDMVNNGVGISVAFYESEWDAENGFNAIPNPQSYVNMVAYEQEIYVVATNDETGCLSAPYAITLYVTAAPQAPDLEDMELCDDTDSNNQNAQTFIDLTVYEDFIYEETGAEEGTLTIEYFASEAAANNGAPRITTPAHYNGSNGQVIWVRVELTGTECYSLSSFELIINTPWQLTRPSMLVLCDEELPNNNSTSFDLTVKEAEILGPMGVGVGNVVSYHHSQADAQTGEAPITPATAYTNQSNPEVIFVRVVTPDGCRSYTSLTIKVLPLPTPNFSPDALELCDENATGDGLEEFDLTEAEDDIADNDFTVHFAYYPTQADAIAEPPTNEITDPENYVSGTGSVWVRVMANTTNANDPVCYQLVELPLIVHPLPAQGAVAPYAICEQNTDGFAQFDFNTHMDEILGPDVDPADYGDYTVRFSYNGTPVPYIYTNVVAGNQTIDVYVEYEPTGCNTTVQLQLLVEEQAIAGDVTTPDFDVCDTDGDNDGQFIIDLTQADADIIGSQDPAIHTVTYYTSEQDAIDGTNAIATPATFDATTQTIWARIVNTSTVSGCPDFTSFEVVIELLPEPVIATEGDNHTICVDFVTGEVLRPLTLQSGVAPNGHIYDWYLDGVLVESNGDGYYVAEAPGTYTVIVTGPAPNGCVSDPSEGFEVIQSGPASPIGDGFVVSNAFGENQTITVLVEGYGQYQYSLYPEGPWQNSNVFTDVAPGEHTVYIMDTTADGCNDPISVVANVSVINYPHYFTPNGDGYNDTWNIIGLQAEGYQAIIYIFDRYGKLLKQISPDGEGWDGTFNGNAVPADDYWFTVEFTEGQYRRTVKAHFALKR</sequence>
<dbReference type="Proteomes" id="UP000037755">
    <property type="component" value="Unassembled WGS sequence"/>
</dbReference>
<reference evidence="2 3" key="1">
    <citation type="submission" date="2015-08" db="EMBL/GenBank/DDBJ databases">
        <title>Whole genome sequence of Flavobacterium akiainvivens IK-1T, from decaying Wikstroemia oahuensis, an endemic Hawaiian shrub.</title>
        <authorList>
            <person name="Wan X."/>
            <person name="Hou S."/>
            <person name="Saito J."/>
            <person name="Donachie S."/>
        </authorList>
    </citation>
    <scope>NUCLEOTIDE SEQUENCE [LARGE SCALE GENOMIC DNA]</scope>
    <source>
        <strain evidence="2 3">IK-1</strain>
    </source>
</reference>
<dbReference type="PATRIC" id="fig|1202724.3.peg.3399"/>
<gene>
    <name evidence="2" type="ORF">AM493_16370</name>
</gene>
<dbReference type="Pfam" id="PF01345">
    <property type="entry name" value="DUF11"/>
    <property type="match status" value="5"/>
</dbReference>
<dbReference type="EMBL" id="LIYD01000005">
    <property type="protein sequence ID" value="KOS07443.1"/>
    <property type="molecule type" value="Genomic_DNA"/>
</dbReference>
<comment type="caution">
    <text evidence="2">The sequence shown here is derived from an EMBL/GenBank/DDBJ whole genome shotgun (WGS) entry which is preliminary data.</text>
</comment>
<dbReference type="InterPro" id="IPR026341">
    <property type="entry name" value="T9SS_type_B"/>
</dbReference>
<dbReference type="STRING" id="1202724.AM493_16370"/>
<protein>
    <recommendedName>
        <fullName evidence="1">DUF11 domain-containing protein</fullName>
    </recommendedName>
</protein>
<feature type="domain" description="DUF11" evidence="1">
    <location>
        <begin position="27"/>
        <end position="106"/>
    </location>
</feature>
<dbReference type="InterPro" id="IPR051172">
    <property type="entry name" value="Chlamydia_OmcB"/>
</dbReference>
<dbReference type="NCBIfam" id="TIGR04131">
    <property type="entry name" value="Bac_Flav_CTERM"/>
    <property type="match status" value="1"/>
</dbReference>
<feature type="domain" description="DUF11" evidence="1">
    <location>
        <begin position="500"/>
        <end position="604"/>
    </location>
</feature>